<gene>
    <name evidence="2" type="ORF">ENT92_02960</name>
</gene>
<accession>A0A7J3PLJ6</accession>
<organism evidence="2">
    <name type="scientific">Staphylothermus marinus</name>
    <dbReference type="NCBI Taxonomy" id="2280"/>
    <lineage>
        <taxon>Archaea</taxon>
        <taxon>Thermoproteota</taxon>
        <taxon>Thermoprotei</taxon>
        <taxon>Desulfurococcales</taxon>
        <taxon>Desulfurococcaceae</taxon>
        <taxon>Staphylothermus</taxon>
    </lineage>
</organism>
<name>A0A7J3PLJ6_STAMA</name>
<comment type="caution">
    <text evidence="2">The sequence shown here is derived from an EMBL/GenBank/DDBJ whole genome shotgun (WGS) entry which is preliminary data.</text>
</comment>
<keyword evidence="1" id="KW-0812">Transmembrane</keyword>
<evidence type="ECO:0000256" key="1">
    <source>
        <dbReference type="SAM" id="Phobius"/>
    </source>
</evidence>
<keyword evidence="1" id="KW-1133">Transmembrane helix</keyword>
<dbReference type="AlphaFoldDB" id="A0A7J3PLJ6"/>
<protein>
    <submittedName>
        <fullName evidence="2">Uncharacterized protein</fullName>
    </submittedName>
</protein>
<sequence>MPLPLNGSITHYIEAKAIGSEYKYLSRTIYSLTEHNLDNVVMYGYYNLDDLEIIVGGYPNSNITVYIYANRSYIDVFNNGEDIGYILIKSREPVELNITGIRIKYRGFKIYGLHAKTNRTISIDTIPKINITLNSTKYYYRESSSIRDPIVLTSLIIVVIAVSSYVVFKHSRVSKKQLVRKRVK</sequence>
<proteinExistence type="predicted"/>
<feature type="transmembrane region" description="Helical" evidence="1">
    <location>
        <begin position="150"/>
        <end position="168"/>
    </location>
</feature>
<keyword evidence="1" id="KW-0472">Membrane</keyword>
<reference evidence="2" key="1">
    <citation type="journal article" date="2020" name="mSystems">
        <title>Genome- and Community-Level Interaction Insights into Carbon Utilization and Element Cycling Functions of Hydrothermarchaeota in Hydrothermal Sediment.</title>
        <authorList>
            <person name="Zhou Z."/>
            <person name="Liu Y."/>
            <person name="Xu W."/>
            <person name="Pan J."/>
            <person name="Luo Z.H."/>
            <person name="Li M."/>
        </authorList>
    </citation>
    <scope>NUCLEOTIDE SEQUENCE [LARGE SCALE GENOMIC DNA]</scope>
    <source>
        <strain evidence="2">SpSt-622</strain>
    </source>
</reference>
<evidence type="ECO:0000313" key="2">
    <source>
        <dbReference type="EMBL" id="HGU65158.1"/>
    </source>
</evidence>
<dbReference type="EMBL" id="DTAN01000115">
    <property type="protein sequence ID" value="HGU65158.1"/>
    <property type="molecule type" value="Genomic_DNA"/>
</dbReference>